<dbReference type="Gene3D" id="3.20.70.20">
    <property type="match status" value="1"/>
</dbReference>
<accession>A0A1W1UIQ3</accession>
<proteinExistence type="predicted"/>
<dbReference type="EMBL" id="FWWV01000004">
    <property type="protein sequence ID" value="SMB80883.1"/>
    <property type="molecule type" value="Genomic_DNA"/>
</dbReference>
<sequence length="184" mass="19991">MRNALQYHIDQVNECVKLAKVDSGWRFAGMDTSAAPSKNCRSMVEVYRLLGVPYFGAAGTIEASALLTRVFKTLDNVEAVGFSGLMLAVTEDQGLAEATRRQQFDIRALLTYSSVCGIGLDTVPIEGDTPLEKITAIMRDTGTMAFRLNKPLTVRLFPVPGLSAGEHTQFESDDLCNCVVLAVP</sequence>
<dbReference type="Proteomes" id="UP000192408">
    <property type="component" value="Unassembled WGS sequence"/>
</dbReference>
<dbReference type="Pfam" id="PF05167">
    <property type="entry name" value="DUF711"/>
    <property type="match status" value="1"/>
</dbReference>
<keyword evidence="2" id="KW-1185">Reference proteome</keyword>
<organism evidence="1 2">
    <name type="scientific">Pasteurella testudinis DSM 23072</name>
    <dbReference type="NCBI Taxonomy" id="1122938"/>
    <lineage>
        <taxon>Bacteria</taxon>
        <taxon>Pseudomonadati</taxon>
        <taxon>Pseudomonadota</taxon>
        <taxon>Gammaproteobacteria</taxon>
        <taxon>Pasteurellales</taxon>
        <taxon>Pasteurellaceae</taxon>
        <taxon>Pasteurella</taxon>
    </lineage>
</organism>
<gene>
    <name evidence="1" type="ORF">SAMN05660772_01727</name>
</gene>
<dbReference type="STRING" id="1122938.SAMN05660772_01727"/>
<protein>
    <submittedName>
        <fullName evidence="1">Uncharacterized conserved protein</fullName>
    </submittedName>
</protein>
<dbReference type="InterPro" id="IPR007841">
    <property type="entry name" value="UPF0210"/>
</dbReference>
<evidence type="ECO:0000313" key="2">
    <source>
        <dbReference type="Proteomes" id="UP000192408"/>
    </source>
</evidence>
<evidence type="ECO:0000313" key="1">
    <source>
        <dbReference type="EMBL" id="SMB80883.1"/>
    </source>
</evidence>
<dbReference type="AlphaFoldDB" id="A0A1W1UIQ3"/>
<dbReference type="PANTHER" id="PTHR37560">
    <property type="entry name" value="UPF0210 PROTEIN SPR0218"/>
    <property type="match status" value="1"/>
</dbReference>
<dbReference type="SUPFAM" id="SSF51998">
    <property type="entry name" value="PFL-like glycyl radical enzymes"/>
    <property type="match status" value="1"/>
</dbReference>
<dbReference type="PANTHER" id="PTHR37560:SF2">
    <property type="entry name" value="DUF711 DOMAIN-CONTAINING PROTEIN"/>
    <property type="match status" value="1"/>
</dbReference>
<name>A0A1W1UIQ3_9PAST</name>
<reference evidence="2" key="1">
    <citation type="submission" date="2017-04" db="EMBL/GenBank/DDBJ databases">
        <authorList>
            <person name="Varghese N."/>
            <person name="Submissions S."/>
        </authorList>
    </citation>
    <scope>NUCLEOTIDE SEQUENCE [LARGE SCALE GENOMIC DNA]</scope>
    <source>
        <strain evidence="2">DSM 23072</strain>
    </source>
</reference>